<dbReference type="Gene3D" id="2.40.160.20">
    <property type="match status" value="1"/>
</dbReference>
<dbReference type="EMBL" id="JABBHF010000001">
    <property type="protein sequence ID" value="NMH86066.1"/>
    <property type="molecule type" value="Genomic_DNA"/>
</dbReference>
<keyword evidence="5" id="KW-1185">Reference proteome</keyword>
<evidence type="ECO:0000313" key="5">
    <source>
        <dbReference type="Proteomes" id="UP000746690"/>
    </source>
</evidence>
<organism evidence="4 5">
    <name type="scientific">Flavivirga algicola</name>
    <dbReference type="NCBI Taxonomy" id="2729136"/>
    <lineage>
        <taxon>Bacteria</taxon>
        <taxon>Pseudomonadati</taxon>
        <taxon>Bacteroidota</taxon>
        <taxon>Flavobacteriia</taxon>
        <taxon>Flavobacteriales</taxon>
        <taxon>Flavobacteriaceae</taxon>
        <taxon>Flavivirga</taxon>
    </lineage>
</organism>
<dbReference type="Pfam" id="PF13505">
    <property type="entry name" value="OMP_b-brl"/>
    <property type="match status" value="1"/>
</dbReference>
<dbReference type="Proteomes" id="UP000746690">
    <property type="component" value="Unassembled WGS sequence"/>
</dbReference>
<dbReference type="InterPro" id="IPR027385">
    <property type="entry name" value="Beta-barrel_OMP"/>
</dbReference>
<evidence type="ECO:0000256" key="1">
    <source>
        <dbReference type="ARBA" id="ARBA00022729"/>
    </source>
</evidence>
<keyword evidence="1 2" id="KW-0732">Signal</keyword>
<proteinExistence type="predicted"/>
<dbReference type="RefSeq" id="WP_169669164.1">
    <property type="nucleotide sequence ID" value="NZ_JABBHF010000001.1"/>
</dbReference>
<protein>
    <submittedName>
        <fullName evidence="4">PorT family protein</fullName>
    </submittedName>
</protein>
<evidence type="ECO:0000259" key="3">
    <source>
        <dbReference type="Pfam" id="PF13505"/>
    </source>
</evidence>
<reference evidence="4 5" key="1">
    <citation type="submission" date="2020-04" db="EMBL/GenBank/DDBJ databases">
        <title>A Flavivirga sp. nov.</title>
        <authorList>
            <person name="Sun X."/>
        </authorList>
    </citation>
    <scope>NUCLEOTIDE SEQUENCE [LARGE SCALE GENOMIC DNA]</scope>
    <source>
        <strain evidence="4 5">Y03</strain>
    </source>
</reference>
<accession>A0ABX1RR93</accession>
<sequence>MKKLLLIAAVAVFGLSNMNAQETKFGVKAGADFASVKVKVSGFSVSTSETGFYVGGFAEVGVSDTFTFQPELLYISVSTGTLNFDQISIPLMAKFGVSEKIDVLAGPALGFLLDSADGQKSFNYGIEAGAAYNITEELFVEARYNIGLANLIENAPSGVSTKISGLFVGLGYRF</sequence>
<feature type="chain" id="PRO_5047150905" evidence="2">
    <location>
        <begin position="21"/>
        <end position="174"/>
    </location>
</feature>
<evidence type="ECO:0000313" key="4">
    <source>
        <dbReference type="EMBL" id="NMH86066.1"/>
    </source>
</evidence>
<dbReference type="SUPFAM" id="SSF56925">
    <property type="entry name" value="OMPA-like"/>
    <property type="match status" value="1"/>
</dbReference>
<gene>
    <name evidence="4" type="ORF">HHX25_00985</name>
</gene>
<feature type="domain" description="Outer membrane protein beta-barrel" evidence="3">
    <location>
        <begin position="6"/>
        <end position="174"/>
    </location>
</feature>
<comment type="caution">
    <text evidence="4">The sequence shown here is derived from an EMBL/GenBank/DDBJ whole genome shotgun (WGS) entry which is preliminary data.</text>
</comment>
<dbReference type="InterPro" id="IPR011250">
    <property type="entry name" value="OMP/PagP_B-barrel"/>
</dbReference>
<name>A0ABX1RR93_9FLAO</name>
<evidence type="ECO:0000256" key="2">
    <source>
        <dbReference type="SAM" id="SignalP"/>
    </source>
</evidence>
<feature type="signal peptide" evidence="2">
    <location>
        <begin position="1"/>
        <end position="20"/>
    </location>
</feature>